<protein>
    <submittedName>
        <fullName evidence="2">Uncharacterized protein</fullName>
    </submittedName>
</protein>
<evidence type="ECO:0000313" key="3">
    <source>
        <dbReference type="Proteomes" id="UP000605986"/>
    </source>
</evidence>
<dbReference type="Proteomes" id="UP000605986">
    <property type="component" value="Unassembled WGS sequence"/>
</dbReference>
<sequence length="85" mass="9267">MSNPRLVLVYDPEAAIDHQTKNQKAKAPEPFTPTKVSRKVTDDTGPRITLLYGLEAGFLGYGSQGVKGRGIKSLLKEALVFVSLH</sequence>
<dbReference type="EMBL" id="JAADJG010000212">
    <property type="protein sequence ID" value="KAF4451708.1"/>
    <property type="molecule type" value="Genomic_DNA"/>
</dbReference>
<dbReference type="AlphaFoldDB" id="A0A8H4KM32"/>
<keyword evidence="3" id="KW-1185">Reference proteome</keyword>
<proteinExistence type="predicted"/>
<evidence type="ECO:0000256" key="1">
    <source>
        <dbReference type="SAM" id="MobiDB-lite"/>
    </source>
</evidence>
<accession>A0A8H4KM32</accession>
<gene>
    <name evidence="2" type="ORF">F53441_5387</name>
</gene>
<evidence type="ECO:0000313" key="2">
    <source>
        <dbReference type="EMBL" id="KAF4451708.1"/>
    </source>
</evidence>
<reference evidence="2" key="1">
    <citation type="submission" date="2020-01" db="EMBL/GenBank/DDBJ databases">
        <title>Identification and distribution of gene clusters putatively required for synthesis of sphingolipid metabolism inhibitors in phylogenetically diverse species of the filamentous fungus Fusarium.</title>
        <authorList>
            <person name="Kim H.-S."/>
            <person name="Busman M."/>
            <person name="Brown D.W."/>
            <person name="Divon H."/>
            <person name="Uhlig S."/>
            <person name="Proctor R.H."/>
        </authorList>
    </citation>
    <scope>NUCLEOTIDE SEQUENCE</scope>
    <source>
        <strain evidence="2">NRRL 53441</strain>
    </source>
</reference>
<organism evidence="2 3">
    <name type="scientific">Fusarium austroafricanum</name>
    <dbReference type="NCBI Taxonomy" id="2364996"/>
    <lineage>
        <taxon>Eukaryota</taxon>
        <taxon>Fungi</taxon>
        <taxon>Dikarya</taxon>
        <taxon>Ascomycota</taxon>
        <taxon>Pezizomycotina</taxon>
        <taxon>Sordariomycetes</taxon>
        <taxon>Hypocreomycetidae</taxon>
        <taxon>Hypocreales</taxon>
        <taxon>Nectriaceae</taxon>
        <taxon>Fusarium</taxon>
        <taxon>Fusarium concolor species complex</taxon>
    </lineage>
</organism>
<feature type="region of interest" description="Disordered" evidence="1">
    <location>
        <begin position="19"/>
        <end position="40"/>
    </location>
</feature>
<comment type="caution">
    <text evidence="2">The sequence shown here is derived from an EMBL/GenBank/DDBJ whole genome shotgun (WGS) entry which is preliminary data.</text>
</comment>
<name>A0A8H4KM32_9HYPO</name>